<feature type="compositionally biased region" description="Polar residues" evidence="1">
    <location>
        <begin position="56"/>
        <end position="84"/>
    </location>
</feature>
<evidence type="ECO:0008006" key="4">
    <source>
        <dbReference type="Google" id="ProtNLM"/>
    </source>
</evidence>
<dbReference type="InterPro" id="IPR016024">
    <property type="entry name" value="ARM-type_fold"/>
</dbReference>
<reference evidence="2 3" key="1">
    <citation type="submission" date="2024-02" db="EMBL/GenBank/DDBJ databases">
        <title>Chromosome-scale genome assembly of the rough periwinkle Littorina saxatilis.</title>
        <authorList>
            <person name="De Jode A."/>
            <person name="Faria R."/>
            <person name="Formenti G."/>
            <person name="Sims Y."/>
            <person name="Smith T.P."/>
            <person name="Tracey A."/>
            <person name="Wood J.M.D."/>
            <person name="Zagrodzka Z.B."/>
            <person name="Johannesson K."/>
            <person name="Butlin R.K."/>
            <person name="Leder E.H."/>
        </authorList>
    </citation>
    <scope>NUCLEOTIDE SEQUENCE [LARGE SCALE GENOMIC DNA]</scope>
    <source>
        <strain evidence="2">Snail1</strain>
        <tissue evidence="2">Muscle</tissue>
    </source>
</reference>
<name>A0AAN9BNE6_9CAEN</name>
<feature type="compositionally biased region" description="Polar residues" evidence="1">
    <location>
        <begin position="215"/>
        <end position="228"/>
    </location>
</feature>
<dbReference type="Proteomes" id="UP001374579">
    <property type="component" value="Unassembled WGS sequence"/>
</dbReference>
<feature type="compositionally biased region" description="Polar residues" evidence="1">
    <location>
        <begin position="22"/>
        <end position="38"/>
    </location>
</feature>
<dbReference type="AlphaFoldDB" id="A0AAN9BNE6"/>
<dbReference type="InterPro" id="IPR038905">
    <property type="entry name" value="ARMC2"/>
</dbReference>
<dbReference type="PANTHER" id="PTHR21356:SF1">
    <property type="entry name" value="ARMADILLO REPEAT-CONTAINING PROTEIN 2"/>
    <property type="match status" value="1"/>
</dbReference>
<dbReference type="EMBL" id="JBAMIC010000004">
    <property type="protein sequence ID" value="KAK7108772.1"/>
    <property type="molecule type" value="Genomic_DNA"/>
</dbReference>
<comment type="caution">
    <text evidence="2">The sequence shown here is derived from an EMBL/GenBank/DDBJ whole genome shotgun (WGS) entry which is preliminary data.</text>
</comment>
<dbReference type="Gene3D" id="1.25.10.10">
    <property type="entry name" value="Leucine-rich Repeat Variant"/>
    <property type="match status" value="2"/>
</dbReference>
<accession>A0AAN9BNE6</accession>
<dbReference type="InterPro" id="IPR011989">
    <property type="entry name" value="ARM-like"/>
</dbReference>
<proteinExistence type="predicted"/>
<dbReference type="SUPFAM" id="SSF48371">
    <property type="entry name" value="ARM repeat"/>
    <property type="match status" value="1"/>
</dbReference>
<evidence type="ECO:0000256" key="1">
    <source>
        <dbReference type="SAM" id="MobiDB-lite"/>
    </source>
</evidence>
<dbReference type="PANTHER" id="PTHR21356">
    <property type="entry name" value="ARMADILLO REPEAT CONTAINING 2"/>
    <property type="match status" value="1"/>
</dbReference>
<sequence length="875" mass="97055">MDLNSKSKRPTNQPFYKPPENKATSSQIISEARTSLRSLGTKRPFTPRDEQRHLFPSSTNRNPESRPPSSFSEHQITSLCSLNSRHFEGPDSRPVSGTRLSPLDYAPPKPSAADLENILPPKPPASDPNRPIQGRRGSNARHRVHTQQSVDSAPVKDGAASPSGFGSLTDVSAGGELMPGDQPVQRAHSGPKERTPILSPEEGGFGDGKELSRRMSASISSPPTSAGSRGNREGTDSRVSSGGSRRSSAGQTRTGSAGRRDTNDNEEFFTQQVAPLLDQIAAINKKKDSDQLSVLAGDLYSLLEDNNCLGKHFRQRSSVLKVIFRLLDVEDTRLLLKLARLILAMKVTGNNLLQVCKLVFKIARNEKNDALFLEENILNMLLDTIRSTDHVSCCEALIYCVGAVKFLTGNADILKRLARLDCVKVFATLMHNINKTNKENGKIGDQFGHILVQLAAALRNLADTSSGRDRFIAYNVVEGLAQLMESYPGDSDLMLYISRIFSKVTLHTDCCNALAEMHGCYKSFVNLLKRHLKKDDLVVRLCFVLGNLTAKNEQARQRLYQEKEGMDTLLAVLKTYDELDAQGKDTSSVTSSVEEPESKDDINKVEDVLIKVIRVLANLSISEDVGPFVAANEQFMSCLLGIIERKDVGESEELILNCVATVNNLSYYTTKQSSLVQQHIAIAESLLKLVLTNNMEGMLEAARVFGNLTRHKPVRDFLSKQKVDEIMVTLLDSGNREMVFIACGVLINFMVDEENRSLLKRENGIAKCIEVLRDFGREDWQLSATVCKMLCNYSARITSTTDMFGVAEARQLSDLLFEYLDRDSALATCLDAEEEAEMQEYIQETWENEFCPVATQLLRRIESHQSELEPLESPG</sequence>
<organism evidence="2 3">
    <name type="scientific">Littorina saxatilis</name>
    <dbReference type="NCBI Taxonomy" id="31220"/>
    <lineage>
        <taxon>Eukaryota</taxon>
        <taxon>Metazoa</taxon>
        <taxon>Spiralia</taxon>
        <taxon>Lophotrochozoa</taxon>
        <taxon>Mollusca</taxon>
        <taxon>Gastropoda</taxon>
        <taxon>Caenogastropoda</taxon>
        <taxon>Littorinimorpha</taxon>
        <taxon>Littorinoidea</taxon>
        <taxon>Littorinidae</taxon>
        <taxon>Littorina</taxon>
    </lineage>
</organism>
<feature type="compositionally biased region" description="Low complexity" evidence="1">
    <location>
        <begin position="237"/>
        <end position="256"/>
    </location>
</feature>
<gene>
    <name evidence="2" type="ORF">V1264_016442</name>
</gene>
<evidence type="ECO:0000313" key="3">
    <source>
        <dbReference type="Proteomes" id="UP001374579"/>
    </source>
</evidence>
<protein>
    <recommendedName>
        <fullName evidence="4">Armadillo repeat-containing protein 2</fullName>
    </recommendedName>
</protein>
<feature type="region of interest" description="Disordered" evidence="1">
    <location>
        <begin position="1"/>
        <end position="265"/>
    </location>
</feature>
<dbReference type="GO" id="GO:0044782">
    <property type="term" value="P:cilium organization"/>
    <property type="evidence" value="ECO:0007669"/>
    <property type="project" value="TreeGrafter"/>
</dbReference>
<evidence type="ECO:0000313" key="2">
    <source>
        <dbReference type="EMBL" id="KAK7108772.1"/>
    </source>
</evidence>
<keyword evidence="3" id="KW-1185">Reference proteome</keyword>